<evidence type="ECO:0000259" key="1">
    <source>
        <dbReference type="Pfam" id="PF21663"/>
    </source>
</evidence>
<evidence type="ECO:0000313" key="5">
    <source>
        <dbReference type="Proteomes" id="UP000254230"/>
    </source>
</evidence>
<reference evidence="2 4" key="1">
    <citation type="submission" date="2015-11" db="EMBL/GenBank/DDBJ databases">
        <title>Genomic analysis of 38 Legionella species identifies large and diverse effector repertoires.</title>
        <authorList>
            <person name="Burstein D."/>
            <person name="Amaro F."/>
            <person name="Zusman T."/>
            <person name="Lifshitz Z."/>
            <person name="Cohen O."/>
            <person name="Gilbert J.A."/>
            <person name="Pupko T."/>
            <person name="Shuman H.A."/>
            <person name="Segal G."/>
        </authorList>
    </citation>
    <scope>NUCLEOTIDE SEQUENCE [LARGE SCALE GENOMIC DNA]</scope>
    <source>
        <strain evidence="2 4">ATCC 49507</strain>
    </source>
</reference>
<sequence>MTHSKIEKPGIDIYTCPQPDITNATEISIGDLHANAMLMMYFLVTNGVVKISDEKYAQLKDIYLKSPLNKSDIEVFNKIIDELEIGEKPLIRLIGDEICDRGQNDYFIFKILDKLTKSGVQTEILLSNHGIEFMIPYEQKKFEELYAPNIGFLGQSRSMDNMRTLVENGVITKDEVDTLVKESYLPNLKLISYTLDGNNITIYSHAGIGLETIRSLAEKFKADGVVYKDDTAEDLARTIEAINSVFDKHVKAGTVHTLTVNISNSYDYQNDPVTFLIWNRGYFNLSREQAHNGYQMFYAHGHDSGDLTKNNIINLDNTLGKGATANLGTYRVLGVQGGPVAQLKAHAEEKIDIGAKSNKEEQPFEVPVKSPGLDVRIEPGVPEQSIVDQNKSKPQRAPQDLVSPFHSELSKLEAKAKLLLKDGHKDAYASAMNIHTTFTQAFKQLQKDGDQQTFNTTCTDVLAKERPQLEKHRGWSEFLINLAIAIPTVGIGLLVKGAINLSQNKSFFFVHQTESSKIVDEIQDKLDQGPANKI</sequence>
<evidence type="ECO:0000313" key="3">
    <source>
        <dbReference type="EMBL" id="STY18272.1"/>
    </source>
</evidence>
<name>A0A378KUN1_9GAMM</name>
<dbReference type="Gene3D" id="3.60.21.10">
    <property type="match status" value="1"/>
</dbReference>
<evidence type="ECO:0000313" key="4">
    <source>
        <dbReference type="Proteomes" id="UP000054639"/>
    </source>
</evidence>
<organism evidence="3 5">
    <name type="scientific">Legionella quateirensis</name>
    <dbReference type="NCBI Taxonomy" id="45072"/>
    <lineage>
        <taxon>Bacteria</taxon>
        <taxon>Pseudomonadati</taxon>
        <taxon>Pseudomonadota</taxon>
        <taxon>Gammaproteobacteria</taxon>
        <taxon>Legionellales</taxon>
        <taxon>Legionellaceae</taxon>
        <taxon>Legionella</taxon>
    </lineage>
</organism>
<dbReference type="RefSeq" id="WP_058475403.1">
    <property type="nucleotide sequence ID" value="NZ_CAAAIL010000020.1"/>
</dbReference>
<reference evidence="3 5" key="2">
    <citation type="submission" date="2018-06" db="EMBL/GenBank/DDBJ databases">
        <authorList>
            <consortium name="Pathogen Informatics"/>
            <person name="Doyle S."/>
        </authorList>
    </citation>
    <scope>NUCLEOTIDE SEQUENCE [LARGE SCALE GENOMIC DNA]</scope>
    <source>
        <strain evidence="3 5">NCTC12376</strain>
    </source>
</reference>
<dbReference type="Proteomes" id="UP000054639">
    <property type="component" value="Unassembled WGS sequence"/>
</dbReference>
<dbReference type="InterPro" id="IPR029052">
    <property type="entry name" value="Metallo-depent_PP-like"/>
</dbReference>
<dbReference type="GO" id="GO:0016791">
    <property type="term" value="F:phosphatase activity"/>
    <property type="evidence" value="ECO:0007669"/>
    <property type="project" value="InterPro"/>
</dbReference>
<accession>A0A378KUN1</accession>
<dbReference type="NCBIfam" id="NF043030">
    <property type="entry name" value="T4SS_Wip"/>
    <property type="match status" value="1"/>
</dbReference>
<dbReference type="EMBL" id="UGOW01000001">
    <property type="protein sequence ID" value="STY18272.1"/>
    <property type="molecule type" value="Genomic_DNA"/>
</dbReference>
<dbReference type="InterPro" id="IPR048521">
    <property type="entry name" value="WipA_Phos"/>
</dbReference>
<gene>
    <name evidence="3" type="primary">WipB_3</name>
    <name evidence="2" type="ORF">Lqua_3290</name>
    <name evidence="3" type="ORF">NCTC12376_02090</name>
</gene>
<dbReference type="AlphaFoldDB" id="A0A378KUN1"/>
<dbReference type="EMBL" id="LNYR01000048">
    <property type="protein sequence ID" value="KTD43389.1"/>
    <property type="molecule type" value="Genomic_DNA"/>
</dbReference>
<proteinExistence type="predicted"/>
<protein>
    <submittedName>
        <fullName evidence="3">Dot/Icm secretion system substrate</fullName>
    </submittedName>
</protein>
<feature type="domain" description="WipA-like phosphatase" evidence="1">
    <location>
        <begin position="90"/>
        <end position="321"/>
    </location>
</feature>
<dbReference type="Proteomes" id="UP000254230">
    <property type="component" value="Unassembled WGS sequence"/>
</dbReference>
<evidence type="ECO:0000313" key="2">
    <source>
        <dbReference type="EMBL" id="KTD43389.1"/>
    </source>
</evidence>
<dbReference type="Pfam" id="PF21663">
    <property type="entry name" value="WipA_Phos"/>
    <property type="match status" value="1"/>
</dbReference>
<dbReference type="OrthoDB" id="5654315at2"/>
<keyword evidence="4" id="KW-1185">Reference proteome</keyword>